<accession>A0A0B7NKX2</accession>
<dbReference type="PANTHER" id="PTHR31394">
    <property type="entry name" value="TRANSMEMBRANE PROTEIN 199"/>
    <property type="match status" value="1"/>
</dbReference>
<evidence type="ECO:0000256" key="6">
    <source>
        <dbReference type="SAM" id="Phobius"/>
    </source>
</evidence>
<evidence type="ECO:0000256" key="5">
    <source>
        <dbReference type="ARBA" id="ARBA00023136"/>
    </source>
</evidence>
<name>A0A0B7NKX2_9FUNG</name>
<feature type="transmembrane region" description="Helical" evidence="6">
    <location>
        <begin position="162"/>
        <end position="187"/>
    </location>
</feature>
<proteinExistence type="predicted"/>
<feature type="transmembrane region" description="Helical" evidence="6">
    <location>
        <begin position="131"/>
        <end position="150"/>
    </location>
</feature>
<organism evidence="7 8">
    <name type="scientific">Parasitella parasitica</name>
    <dbReference type="NCBI Taxonomy" id="35722"/>
    <lineage>
        <taxon>Eukaryota</taxon>
        <taxon>Fungi</taxon>
        <taxon>Fungi incertae sedis</taxon>
        <taxon>Mucoromycota</taxon>
        <taxon>Mucoromycotina</taxon>
        <taxon>Mucoromycetes</taxon>
        <taxon>Mucorales</taxon>
        <taxon>Mucorineae</taxon>
        <taxon>Mucoraceae</taxon>
        <taxon>Parasitella</taxon>
    </lineage>
</organism>
<gene>
    <name evidence="7" type="primary">PARPA_12352.1 scaffold 44939</name>
</gene>
<evidence type="ECO:0000256" key="2">
    <source>
        <dbReference type="ARBA" id="ARBA00022692"/>
    </source>
</evidence>
<evidence type="ECO:0000313" key="8">
    <source>
        <dbReference type="Proteomes" id="UP000054107"/>
    </source>
</evidence>
<keyword evidence="8" id="KW-1185">Reference proteome</keyword>
<evidence type="ECO:0000256" key="4">
    <source>
        <dbReference type="ARBA" id="ARBA00022989"/>
    </source>
</evidence>
<evidence type="ECO:0000256" key="1">
    <source>
        <dbReference type="ARBA" id="ARBA00004477"/>
    </source>
</evidence>
<dbReference type="EMBL" id="LN733737">
    <property type="protein sequence ID" value="CEP18052.1"/>
    <property type="molecule type" value="Genomic_DNA"/>
</dbReference>
<keyword evidence="2 6" id="KW-0812">Transmembrane</keyword>
<keyword evidence="5 6" id="KW-0472">Membrane</keyword>
<evidence type="ECO:0000256" key="3">
    <source>
        <dbReference type="ARBA" id="ARBA00022824"/>
    </source>
</evidence>
<dbReference type="AlphaFoldDB" id="A0A0B7NKX2"/>
<comment type="subcellular location">
    <subcellularLocation>
        <location evidence="1">Endoplasmic reticulum membrane</location>
        <topology evidence="1">Multi-pass membrane protein</topology>
    </subcellularLocation>
</comment>
<protein>
    <submittedName>
        <fullName evidence="7">Uncharacterized protein</fullName>
    </submittedName>
</protein>
<dbReference type="Proteomes" id="UP000054107">
    <property type="component" value="Unassembled WGS sequence"/>
</dbReference>
<dbReference type="Pfam" id="PF11712">
    <property type="entry name" value="Vma12"/>
    <property type="match status" value="1"/>
</dbReference>
<evidence type="ECO:0000313" key="7">
    <source>
        <dbReference type="EMBL" id="CEP18052.1"/>
    </source>
</evidence>
<dbReference type="InterPro" id="IPR021013">
    <property type="entry name" value="ATPase_Vma12"/>
</dbReference>
<dbReference type="OrthoDB" id="19981at2759"/>
<reference evidence="7 8" key="1">
    <citation type="submission" date="2014-09" db="EMBL/GenBank/DDBJ databases">
        <authorList>
            <person name="Ellenberger Sabrina"/>
        </authorList>
    </citation>
    <scope>NUCLEOTIDE SEQUENCE [LARGE SCALE GENOMIC DNA]</scope>
    <source>
        <strain evidence="7 8">CBS 412.66</strain>
    </source>
</reference>
<dbReference type="GO" id="GO:0070072">
    <property type="term" value="P:vacuolar proton-transporting V-type ATPase complex assembly"/>
    <property type="evidence" value="ECO:0007669"/>
    <property type="project" value="InterPro"/>
</dbReference>
<sequence>MDLRLTQSIKDSIKRALEQPNFFEKFKEEAEKISKLETIPDESYPVSTDLVEYVAKRLGIHFHEMIIGSGLYFAPKEAVVQDPKFLAYLDKLRTEQQERNYNKMVSGVITSEDQKFNLGIKPDELKEVKSHIATIFNILFSMAAVYVAVYKVSQSIFSDLGLQVLAALAGSFFIGTVEVILYSKYAYTATSQKKKSKNRKIATL</sequence>
<dbReference type="PANTHER" id="PTHR31394:SF1">
    <property type="entry name" value="TRANSMEMBRANE PROTEIN 199"/>
    <property type="match status" value="1"/>
</dbReference>
<dbReference type="GO" id="GO:0005789">
    <property type="term" value="C:endoplasmic reticulum membrane"/>
    <property type="evidence" value="ECO:0007669"/>
    <property type="project" value="UniProtKB-SubCell"/>
</dbReference>
<keyword evidence="3" id="KW-0256">Endoplasmic reticulum</keyword>
<keyword evidence="4 6" id="KW-1133">Transmembrane helix</keyword>